<dbReference type="RefSeq" id="WP_140964372.1">
    <property type="nucleotide sequence ID" value="NZ_VEVQ02000019.1"/>
</dbReference>
<reference evidence="1" key="2">
    <citation type="submission" date="2020-02" db="EMBL/GenBank/DDBJ databases">
        <title>Flavobacterium profundi sp. nov., isolated from a deep-sea seamount.</title>
        <authorList>
            <person name="Zhang D.-C."/>
        </authorList>
    </citation>
    <scope>NUCLEOTIDE SEQUENCE</scope>
    <source>
        <strain evidence="1">EC11</strain>
    </source>
</reference>
<accession>A0ABX0IX98</accession>
<dbReference type="Proteomes" id="UP000817854">
    <property type="component" value="Unassembled WGS sequence"/>
</dbReference>
<organism evidence="1 2">
    <name type="scientific">Flavobacterium jejuense</name>
    <dbReference type="NCBI Taxonomy" id="1544455"/>
    <lineage>
        <taxon>Bacteria</taxon>
        <taxon>Pseudomonadati</taxon>
        <taxon>Bacteroidota</taxon>
        <taxon>Flavobacteriia</taxon>
        <taxon>Flavobacteriales</taxon>
        <taxon>Flavobacteriaceae</taxon>
        <taxon>Flavobacterium</taxon>
    </lineage>
</organism>
<reference evidence="1" key="1">
    <citation type="submission" date="2019-05" db="EMBL/GenBank/DDBJ databases">
        <authorList>
            <person name="Lianzixin W."/>
        </authorList>
    </citation>
    <scope>NUCLEOTIDE SEQUENCE</scope>
    <source>
        <strain evidence="1">EC11</strain>
    </source>
</reference>
<evidence type="ECO:0000313" key="2">
    <source>
        <dbReference type="Proteomes" id="UP000817854"/>
    </source>
</evidence>
<name>A0ABX0IX98_9FLAO</name>
<keyword evidence="2" id="KW-1185">Reference proteome</keyword>
<proteinExistence type="predicted"/>
<dbReference type="EMBL" id="VEVQ02000019">
    <property type="protein sequence ID" value="NHN27865.1"/>
    <property type="molecule type" value="Genomic_DNA"/>
</dbReference>
<gene>
    <name evidence="1" type="ORF">FIA58_019480</name>
</gene>
<comment type="caution">
    <text evidence="1">The sequence shown here is derived from an EMBL/GenBank/DDBJ whole genome shotgun (WGS) entry which is preliminary data.</text>
</comment>
<protein>
    <submittedName>
        <fullName evidence="1">Uncharacterized protein</fullName>
    </submittedName>
</protein>
<evidence type="ECO:0000313" key="1">
    <source>
        <dbReference type="EMBL" id="NHN27865.1"/>
    </source>
</evidence>
<sequence>MNPVNSTENIIYPPGNKLDTTVTVTSIGFMELGTSFNQPLPTLVQAIKSEDNLSIKIAAIVLIDTKIECPKLIVNQLFSMSSYGETQLQVFIHCDEEEISKILSESSGTTYKAFKVEFTTDNFLGFPKGIEIKDIKYVQTFLWNIDPKTSRGTVTIVQDATL</sequence>